<reference evidence="1 2" key="1">
    <citation type="submission" date="2018-08" db="EMBL/GenBank/DDBJ databases">
        <title>A genome reference for cultivated species of the human gut microbiota.</title>
        <authorList>
            <person name="Zou Y."/>
            <person name="Xue W."/>
            <person name="Luo G."/>
        </authorList>
    </citation>
    <scope>NUCLEOTIDE SEQUENCE [LARGE SCALE GENOMIC DNA]</scope>
    <source>
        <strain evidence="1 2">OM02-16</strain>
    </source>
</reference>
<name>A0A3E5GJ44_9FIRM</name>
<gene>
    <name evidence="1" type="ORF">DXB16_03915</name>
</gene>
<sequence length="74" mass="8752">MSVKRRSKMLCQRIMPCEFYKGLAFTTIWLENADSQKKMPEALFYTGSFFLTKLHESNSRGFAQQEKRETDHNL</sequence>
<accession>A0A3E5GJ44</accession>
<dbReference type="Proteomes" id="UP000261285">
    <property type="component" value="Unassembled WGS sequence"/>
</dbReference>
<dbReference type="AlphaFoldDB" id="A0A3E5GJ44"/>
<protein>
    <submittedName>
        <fullName evidence="1">Uncharacterized protein</fullName>
    </submittedName>
</protein>
<comment type="caution">
    <text evidence="1">The sequence shown here is derived from an EMBL/GenBank/DDBJ whole genome shotgun (WGS) entry which is preliminary data.</text>
</comment>
<dbReference type="EMBL" id="QSVN01000002">
    <property type="protein sequence ID" value="RGO34641.1"/>
    <property type="molecule type" value="Genomic_DNA"/>
</dbReference>
<organism evidence="1 2">
    <name type="scientific">Dorea longicatena</name>
    <dbReference type="NCBI Taxonomy" id="88431"/>
    <lineage>
        <taxon>Bacteria</taxon>
        <taxon>Bacillati</taxon>
        <taxon>Bacillota</taxon>
        <taxon>Clostridia</taxon>
        <taxon>Lachnospirales</taxon>
        <taxon>Lachnospiraceae</taxon>
        <taxon>Dorea</taxon>
    </lineage>
</organism>
<proteinExistence type="predicted"/>
<evidence type="ECO:0000313" key="2">
    <source>
        <dbReference type="Proteomes" id="UP000261285"/>
    </source>
</evidence>
<evidence type="ECO:0000313" key="1">
    <source>
        <dbReference type="EMBL" id="RGO34641.1"/>
    </source>
</evidence>